<feature type="domain" description="SGNH hydrolase-type esterase" evidence="2">
    <location>
        <begin position="151"/>
        <end position="338"/>
    </location>
</feature>
<comment type="caution">
    <text evidence="4">The sequence shown here is derived from an EMBL/GenBank/DDBJ whole genome shotgun (WGS) entry which is preliminary data.</text>
</comment>
<dbReference type="PANTHER" id="PTHR37834">
    <property type="entry name" value="GDSL-LIKE LIPASE/ACYLHYDROLASE DOMAIN PROTEIN (AFU_ORTHOLOGUE AFUA_2G00620)"/>
    <property type="match status" value="1"/>
</dbReference>
<dbReference type="InterPro" id="IPR040794">
    <property type="entry name" value="CE2_N"/>
</dbReference>
<dbReference type="Gene3D" id="2.60.120.260">
    <property type="entry name" value="Galactose-binding domain-like"/>
    <property type="match status" value="1"/>
</dbReference>
<evidence type="ECO:0000259" key="3">
    <source>
        <dbReference type="Pfam" id="PF17996"/>
    </source>
</evidence>
<dbReference type="CDD" id="cd01831">
    <property type="entry name" value="Endoglucanase_E_like"/>
    <property type="match status" value="1"/>
</dbReference>
<keyword evidence="5" id="KW-1185">Reference proteome</keyword>
<dbReference type="SUPFAM" id="SSF52266">
    <property type="entry name" value="SGNH hydrolase"/>
    <property type="match status" value="1"/>
</dbReference>
<dbReference type="InterPro" id="IPR036514">
    <property type="entry name" value="SGNH_hydro_sf"/>
</dbReference>
<feature type="signal peptide" evidence="1">
    <location>
        <begin position="1"/>
        <end position="19"/>
    </location>
</feature>
<dbReference type="InterPro" id="IPR037461">
    <property type="entry name" value="CtCE2-like_dom"/>
</dbReference>
<evidence type="ECO:0000313" key="5">
    <source>
        <dbReference type="Proteomes" id="UP001606134"/>
    </source>
</evidence>
<evidence type="ECO:0000313" key="4">
    <source>
        <dbReference type="EMBL" id="MFG6485378.1"/>
    </source>
</evidence>
<organism evidence="4 5">
    <name type="scientific">Pelomonas candidula</name>
    <dbReference type="NCBI Taxonomy" id="3299025"/>
    <lineage>
        <taxon>Bacteria</taxon>
        <taxon>Pseudomonadati</taxon>
        <taxon>Pseudomonadota</taxon>
        <taxon>Betaproteobacteria</taxon>
        <taxon>Burkholderiales</taxon>
        <taxon>Sphaerotilaceae</taxon>
        <taxon>Roseateles</taxon>
    </lineage>
</organism>
<feature type="domain" description="Carbohydrate esterase 2 N-terminal" evidence="3">
    <location>
        <begin position="40"/>
        <end position="143"/>
    </location>
</feature>
<reference evidence="4 5" key="1">
    <citation type="submission" date="2024-08" db="EMBL/GenBank/DDBJ databases">
        <authorList>
            <person name="Lu H."/>
        </authorList>
    </citation>
    <scope>NUCLEOTIDE SEQUENCE [LARGE SCALE GENOMIC DNA]</scope>
    <source>
        <strain evidence="4 5">BYS78W</strain>
    </source>
</reference>
<sequence length="368" mass="39450">MRKTLMGLGAALCLQGAMAQEVAHVAAEPAGLKPWSANVNGRVAKQPDGSLLRQWPGTYFETGFNGDEVYFRVGPGDVSLRLSVDGEAAIPLVKPAPGLYRVSHFKRSGTHRLRVAVASESQSGPTAFGGFFAAAGTEPVALPGRSRQIEFIGDSHTVGYGNTSTVRQCTPAEVWATTDTSQGVGALVAAHYDADYQVNAISGRGVVRNYDGFAADTLPQAYPFALFDRSQPADPPGWGPQVIAVSLGTNDFSTPLRAGEPWATREQLREAYEAAFVRFAEQLHRRHPGAYIVLWIAAPDGSEVQTEVARVVEQARRSGIARIGFVPVPGLGMAGCDWHPSVADDRRIADALARHLDGQQNIWPAGRH</sequence>
<dbReference type="RefSeq" id="WP_394405954.1">
    <property type="nucleotide sequence ID" value="NZ_JBIGIC010000001.1"/>
</dbReference>
<dbReference type="EMBL" id="JBIGIC010000001">
    <property type="protein sequence ID" value="MFG6485378.1"/>
    <property type="molecule type" value="Genomic_DNA"/>
</dbReference>
<evidence type="ECO:0000256" key="1">
    <source>
        <dbReference type="SAM" id="SignalP"/>
    </source>
</evidence>
<dbReference type="PANTHER" id="PTHR37834:SF2">
    <property type="entry name" value="ESTERASE, SGNH HYDROLASE-TYPE"/>
    <property type="match status" value="1"/>
</dbReference>
<proteinExistence type="predicted"/>
<protein>
    <submittedName>
        <fullName evidence="4">GDSL-type esterase/lipase family protein</fullName>
    </submittedName>
</protein>
<dbReference type="Pfam" id="PF13472">
    <property type="entry name" value="Lipase_GDSL_2"/>
    <property type="match status" value="1"/>
</dbReference>
<accession>A0ABW7H660</accession>
<keyword evidence="1" id="KW-0732">Signal</keyword>
<dbReference type="Pfam" id="PF17996">
    <property type="entry name" value="CE2_N"/>
    <property type="match status" value="1"/>
</dbReference>
<name>A0ABW7H660_9BURK</name>
<gene>
    <name evidence="4" type="ORF">ACG04R_01770</name>
</gene>
<dbReference type="Gene3D" id="3.40.50.1110">
    <property type="entry name" value="SGNH hydrolase"/>
    <property type="match status" value="1"/>
</dbReference>
<evidence type="ECO:0000259" key="2">
    <source>
        <dbReference type="Pfam" id="PF13472"/>
    </source>
</evidence>
<dbReference type="Proteomes" id="UP001606134">
    <property type="component" value="Unassembled WGS sequence"/>
</dbReference>
<dbReference type="InterPro" id="IPR052762">
    <property type="entry name" value="PCW_deacetylase/CE"/>
</dbReference>
<dbReference type="InterPro" id="IPR013830">
    <property type="entry name" value="SGNH_hydro"/>
</dbReference>
<feature type="chain" id="PRO_5047149245" evidence="1">
    <location>
        <begin position="20"/>
        <end position="368"/>
    </location>
</feature>